<keyword evidence="5" id="KW-1185">Reference proteome</keyword>
<keyword evidence="1" id="KW-1133">Transmembrane helix</keyword>
<dbReference type="PIRSF" id="PIRSF018266">
    <property type="entry name" value="FecR"/>
    <property type="match status" value="1"/>
</dbReference>
<proteinExistence type="predicted"/>
<dbReference type="Proteomes" id="UP001163821">
    <property type="component" value="Unassembled WGS sequence"/>
</dbReference>
<dbReference type="AlphaFoldDB" id="A0AA42C9H1"/>
<dbReference type="InterPro" id="IPR012373">
    <property type="entry name" value="Ferrdict_sens_TM"/>
</dbReference>
<comment type="caution">
    <text evidence="4">The sequence shown here is derived from an EMBL/GenBank/DDBJ whole genome shotgun (WGS) entry which is preliminary data.</text>
</comment>
<protein>
    <submittedName>
        <fullName evidence="4">DUF4974 domain-containing protein</fullName>
    </submittedName>
</protein>
<reference evidence="4" key="1">
    <citation type="submission" date="2022-10" db="EMBL/GenBank/DDBJ databases">
        <title>Gaoshiqiia sediminis gen. nov., sp. nov., isolated from coastal sediment.</title>
        <authorList>
            <person name="Yu W.X."/>
            <person name="Mu D.S."/>
            <person name="Du J.Z."/>
            <person name="Liang Y.Q."/>
        </authorList>
    </citation>
    <scope>NUCLEOTIDE SEQUENCE</scope>
    <source>
        <strain evidence="4">A06</strain>
    </source>
</reference>
<dbReference type="Gene3D" id="3.55.50.30">
    <property type="match status" value="1"/>
</dbReference>
<dbReference type="GO" id="GO:0016989">
    <property type="term" value="F:sigma factor antagonist activity"/>
    <property type="evidence" value="ECO:0007669"/>
    <property type="project" value="TreeGrafter"/>
</dbReference>
<accession>A0AA42C9H1</accession>
<feature type="transmembrane region" description="Helical" evidence="1">
    <location>
        <begin position="86"/>
        <end position="109"/>
    </location>
</feature>
<organism evidence="4 5">
    <name type="scientific">Gaoshiqia sediminis</name>
    <dbReference type="NCBI Taxonomy" id="2986998"/>
    <lineage>
        <taxon>Bacteria</taxon>
        <taxon>Pseudomonadati</taxon>
        <taxon>Bacteroidota</taxon>
        <taxon>Bacteroidia</taxon>
        <taxon>Marinilabiliales</taxon>
        <taxon>Prolixibacteraceae</taxon>
        <taxon>Gaoshiqia</taxon>
    </lineage>
</organism>
<feature type="domain" description="Protein FecR C-terminal" evidence="3">
    <location>
        <begin position="267"/>
        <end position="326"/>
    </location>
</feature>
<keyword evidence="1" id="KW-0472">Membrane</keyword>
<dbReference type="PANTHER" id="PTHR30273:SF2">
    <property type="entry name" value="PROTEIN FECR"/>
    <property type="match status" value="1"/>
</dbReference>
<name>A0AA42C9H1_9BACT</name>
<evidence type="ECO:0000313" key="5">
    <source>
        <dbReference type="Proteomes" id="UP001163821"/>
    </source>
</evidence>
<dbReference type="InterPro" id="IPR032508">
    <property type="entry name" value="FecR_C"/>
</dbReference>
<dbReference type="Pfam" id="PF04773">
    <property type="entry name" value="FecR"/>
    <property type="match status" value="1"/>
</dbReference>
<dbReference type="PANTHER" id="PTHR30273">
    <property type="entry name" value="PERIPLASMIC SIGNAL SENSOR AND SIGMA FACTOR ACTIVATOR FECR-RELATED"/>
    <property type="match status" value="1"/>
</dbReference>
<dbReference type="EMBL" id="JAPAAF010000025">
    <property type="protein sequence ID" value="MCW0483946.1"/>
    <property type="molecule type" value="Genomic_DNA"/>
</dbReference>
<keyword evidence="1" id="KW-0812">Transmembrane</keyword>
<dbReference type="RefSeq" id="WP_282592538.1">
    <property type="nucleotide sequence ID" value="NZ_JAPAAF010000025.1"/>
</dbReference>
<evidence type="ECO:0000259" key="3">
    <source>
        <dbReference type="Pfam" id="PF16344"/>
    </source>
</evidence>
<gene>
    <name evidence="4" type="ORF">N2K84_14480</name>
</gene>
<sequence length="346" mass="38962">MNQNNDPFIPLQNLLQGKELEPDDIRNLFKQYNSADGQAEVSDLLDQKWEKSSVAPSLEIDSKKIQTNIARMTKPGRKDSGIIKTLSPWLAGAAAAVIITLLISAGFFFDIRLKNTDFAYLQEVTAPQGKIKRLELPDGTLVWLNPGSSVTFSENMTKDEIRDVRLWGQAYFKVAKNPGKPFILQLGDIGLRVTGTSFNASNYKDDTIIEVVLEEGQVKLFEGMHENATQFIPLNPGQMGTYNKGRKGFNITSVDINQYTSWMDGVLIFRDELMSNVFRKLERWYDVKIVVDDPKINNYTYTATIKNESLGQILQLLEFTSQLSCEQITTTGPQAHKPTILIKSKN</sequence>
<dbReference type="InterPro" id="IPR006860">
    <property type="entry name" value="FecR"/>
</dbReference>
<feature type="domain" description="FecR protein" evidence="2">
    <location>
        <begin position="124"/>
        <end position="219"/>
    </location>
</feature>
<dbReference type="Pfam" id="PF16344">
    <property type="entry name" value="FecR_C"/>
    <property type="match status" value="1"/>
</dbReference>
<evidence type="ECO:0000256" key="1">
    <source>
        <dbReference type="SAM" id="Phobius"/>
    </source>
</evidence>
<evidence type="ECO:0000313" key="4">
    <source>
        <dbReference type="EMBL" id="MCW0483946.1"/>
    </source>
</evidence>
<evidence type="ECO:0000259" key="2">
    <source>
        <dbReference type="Pfam" id="PF04773"/>
    </source>
</evidence>
<dbReference type="Gene3D" id="2.60.120.1440">
    <property type="match status" value="1"/>
</dbReference>